<keyword evidence="2" id="KW-0472">Membrane</keyword>
<keyword evidence="4" id="KW-1185">Reference proteome</keyword>
<organism evidence="3 4">
    <name type="scientific">Actinomadura luzonensis</name>
    <dbReference type="NCBI Taxonomy" id="2805427"/>
    <lineage>
        <taxon>Bacteria</taxon>
        <taxon>Bacillati</taxon>
        <taxon>Actinomycetota</taxon>
        <taxon>Actinomycetes</taxon>
        <taxon>Streptosporangiales</taxon>
        <taxon>Thermomonosporaceae</taxon>
        <taxon>Actinomadura</taxon>
    </lineage>
</organism>
<dbReference type="EMBL" id="JAKRKC020000002">
    <property type="protein sequence ID" value="MCK2218556.1"/>
    <property type="molecule type" value="Genomic_DNA"/>
</dbReference>
<sequence length="107" mass="10787">MSRIVAPAGGSGTWTSVVTRRASSSGGGHVPPGPAAGGARPLNLPHNDRVTEVNLAGPMPATARAVRMILTVDVAFGLVLLAVAAGGAAATFEPAFLVEAAARWFDR</sequence>
<dbReference type="Proteomes" id="UP001317259">
    <property type="component" value="Unassembled WGS sequence"/>
</dbReference>
<evidence type="ECO:0000313" key="3">
    <source>
        <dbReference type="EMBL" id="MCK2218556.1"/>
    </source>
</evidence>
<evidence type="ECO:0000256" key="2">
    <source>
        <dbReference type="SAM" id="Phobius"/>
    </source>
</evidence>
<name>A0ABT0G1S0_9ACTN</name>
<dbReference type="RefSeq" id="WP_242378606.1">
    <property type="nucleotide sequence ID" value="NZ_JAKRKC020000002.1"/>
</dbReference>
<proteinExistence type="predicted"/>
<comment type="caution">
    <text evidence="3">The sequence shown here is derived from an EMBL/GenBank/DDBJ whole genome shotgun (WGS) entry which is preliminary data.</text>
</comment>
<feature type="transmembrane region" description="Helical" evidence="2">
    <location>
        <begin position="68"/>
        <end position="90"/>
    </location>
</feature>
<keyword evidence="2" id="KW-0812">Transmembrane</keyword>
<accession>A0ABT0G1S0</accession>
<gene>
    <name evidence="3" type="ORF">MF672_032885</name>
</gene>
<protein>
    <submittedName>
        <fullName evidence="3">Uncharacterized protein</fullName>
    </submittedName>
</protein>
<evidence type="ECO:0000256" key="1">
    <source>
        <dbReference type="SAM" id="MobiDB-lite"/>
    </source>
</evidence>
<evidence type="ECO:0000313" key="4">
    <source>
        <dbReference type="Proteomes" id="UP001317259"/>
    </source>
</evidence>
<keyword evidence="2" id="KW-1133">Transmembrane helix</keyword>
<reference evidence="3 4" key="1">
    <citation type="submission" date="2022-04" db="EMBL/GenBank/DDBJ databases">
        <title>Genome draft of Actinomadura sp. ATCC 31491.</title>
        <authorList>
            <person name="Shi X."/>
            <person name="Du Y."/>
        </authorList>
    </citation>
    <scope>NUCLEOTIDE SEQUENCE [LARGE SCALE GENOMIC DNA]</scope>
    <source>
        <strain evidence="3 4">ATCC 31491</strain>
    </source>
</reference>
<feature type="region of interest" description="Disordered" evidence="1">
    <location>
        <begin position="1"/>
        <end position="46"/>
    </location>
</feature>